<protein>
    <submittedName>
        <fullName evidence="2">G protein-coupled receptor</fullName>
    </submittedName>
</protein>
<dbReference type="PANTHER" id="PTHR23128">
    <property type="entry name" value="SERPENTINE RECEPTOR, CLASS E (EPSILON)-RELATED"/>
    <property type="match status" value="1"/>
</dbReference>
<evidence type="ECO:0000256" key="1">
    <source>
        <dbReference type="ARBA" id="ARBA00006803"/>
    </source>
</evidence>
<accession>A0A8R1YCH4</accession>
<name>A0A2A6BWJ2_PRIPA</name>
<dbReference type="Pfam" id="PF03125">
    <property type="entry name" value="Sre"/>
    <property type="match status" value="2"/>
</dbReference>
<dbReference type="InterPro" id="IPR004151">
    <property type="entry name" value="7TM_GPCR_serpentine_rcpt_Sre"/>
</dbReference>
<sequence length="670" mass="76899">MISPPLATFLEPGPGNSTRWIHTVVRIRYLTGLEGGYYAIVGAETLLLLLSFVLVPVYGRIIWRRKPVHENLIHIALQQLAIYEVAIVARLAIILYESGLVGNEGLAFEPVPTLSILRLMHYTHVVFFNIVVYLERYLATRYVSDYERRRRLTIPIVINAVLMVVSIGYGFKVVYAQSNAYFWTGVSLIPNSLAVGGFCAILRANEQRLNRLNDHLSRQYYCEYTLSLKLQLKENIWSIREMRKSLLLVFTFFALAALLISLPPILLQANETRPMLEVFVAVGNLFMATAGLVIGVGMCAINERAREILMPGWIHRSELADRRSSIDEYFEILLALWDDAIDKNFGRTDFFSIIATIITIAVFCVKAAMHPPLHINIVIITMVELFCISFTARLVMILFEAGFLFVPDFGCQPIPLLNKIRLVWVIVILNYNGPIYLERYAATHFVCDYERNRRIYIAVILSVAQISLSFGVIHIVTNDKSLINEYSVFFVFAIPNVYFYFANKWLLRRNKQRLDRLNSLFLVKSRISRDVYTLSLRLQLDENIWCLRQISAGNAIFFVGLIGTGALVSVPPLFHYSVDSMWILQSFVVFTNMAMPAVSLLVIVSIGLSLDRFRVLVLPQWILDKITRRSKKDEMIDETPRRRTHRVTEESNLYFSHLEDVWKCDAKVHM</sequence>
<dbReference type="EnsemblMetazoa" id="PPA13831.1">
    <property type="protein sequence ID" value="PPA13831.1"/>
    <property type="gene ID" value="WBGene00103385"/>
</dbReference>
<organism evidence="2 3">
    <name type="scientific">Pristionchus pacificus</name>
    <name type="common">Parasitic nematode worm</name>
    <dbReference type="NCBI Taxonomy" id="54126"/>
    <lineage>
        <taxon>Eukaryota</taxon>
        <taxon>Metazoa</taxon>
        <taxon>Ecdysozoa</taxon>
        <taxon>Nematoda</taxon>
        <taxon>Chromadorea</taxon>
        <taxon>Rhabditida</taxon>
        <taxon>Rhabditina</taxon>
        <taxon>Diplogasteromorpha</taxon>
        <taxon>Diplogasteroidea</taxon>
        <taxon>Neodiplogasteridae</taxon>
        <taxon>Pristionchus</taxon>
    </lineage>
</organism>
<evidence type="ECO:0000313" key="3">
    <source>
        <dbReference type="Proteomes" id="UP000005239"/>
    </source>
</evidence>
<accession>A0A2A6BWJ2</accession>
<dbReference type="PANTHER" id="PTHR23128:SF132">
    <property type="entry name" value="SERPENTINE RECEPTOR, CLASS E (EPSILON)-RELATED"/>
    <property type="match status" value="1"/>
</dbReference>
<comment type="similarity">
    <text evidence="1">Belongs to the nematode receptor-like protein sre family.</text>
</comment>
<reference evidence="2" key="2">
    <citation type="submission" date="2022-06" db="UniProtKB">
        <authorList>
            <consortium name="EnsemblMetazoa"/>
        </authorList>
    </citation>
    <scope>IDENTIFICATION</scope>
    <source>
        <strain evidence="2">PS312</strain>
    </source>
</reference>
<dbReference type="AlphaFoldDB" id="A0A2A6BWJ2"/>
<reference evidence="3" key="1">
    <citation type="journal article" date="2008" name="Nat. Genet.">
        <title>The Pristionchus pacificus genome provides a unique perspective on nematode lifestyle and parasitism.</title>
        <authorList>
            <person name="Dieterich C."/>
            <person name="Clifton S.W."/>
            <person name="Schuster L.N."/>
            <person name="Chinwalla A."/>
            <person name="Delehaunty K."/>
            <person name="Dinkelacker I."/>
            <person name="Fulton L."/>
            <person name="Fulton R."/>
            <person name="Godfrey J."/>
            <person name="Minx P."/>
            <person name="Mitreva M."/>
            <person name="Roeseler W."/>
            <person name="Tian H."/>
            <person name="Witte H."/>
            <person name="Yang S.P."/>
            <person name="Wilson R.K."/>
            <person name="Sommer R.J."/>
        </authorList>
    </citation>
    <scope>NUCLEOTIDE SEQUENCE [LARGE SCALE GENOMIC DNA]</scope>
    <source>
        <strain evidence="3">PS312</strain>
    </source>
</reference>
<gene>
    <name evidence="2" type="primary">WBGene00103385</name>
</gene>
<dbReference type="GO" id="GO:0007606">
    <property type="term" value="P:sensory perception of chemical stimulus"/>
    <property type="evidence" value="ECO:0007669"/>
    <property type="project" value="InterPro"/>
</dbReference>
<evidence type="ECO:0000313" key="2">
    <source>
        <dbReference type="EnsemblMetazoa" id="PPA13831.1"/>
    </source>
</evidence>
<keyword evidence="3" id="KW-1185">Reference proteome</keyword>
<proteinExistence type="inferred from homology"/>
<dbReference type="GO" id="GO:0016020">
    <property type="term" value="C:membrane"/>
    <property type="evidence" value="ECO:0007669"/>
    <property type="project" value="InterPro"/>
</dbReference>
<dbReference type="Proteomes" id="UP000005239">
    <property type="component" value="Unassembled WGS sequence"/>
</dbReference>